<protein>
    <submittedName>
        <fullName evidence="7">TetR/AcrR family transcriptional regulator</fullName>
    </submittedName>
</protein>
<evidence type="ECO:0000256" key="3">
    <source>
        <dbReference type="ARBA" id="ARBA00023163"/>
    </source>
</evidence>
<dbReference type="Pfam" id="PF17939">
    <property type="entry name" value="TetR_C_30"/>
    <property type="match status" value="1"/>
</dbReference>
<evidence type="ECO:0000259" key="5">
    <source>
        <dbReference type="Pfam" id="PF00440"/>
    </source>
</evidence>
<dbReference type="PANTHER" id="PTHR30055:SF234">
    <property type="entry name" value="HTH-TYPE TRANSCRIPTIONAL REGULATOR BETI"/>
    <property type="match status" value="1"/>
</dbReference>
<evidence type="ECO:0000256" key="1">
    <source>
        <dbReference type="ARBA" id="ARBA00023015"/>
    </source>
</evidence>
<evidence type="ECO:0000259" key="6">
    <source>
        <dbReference type="Pfam" id="PF17939"/>
    </source>
</evidence>
<evidence type="ECO:0000313" key="7">
    <source>
        <dbReference type="EMBL" id="SOX56022.1"/>
    </source>
</evidence>
<dbReference type="InterPro" id="IPR041586">
    <property type="entry name" value="PsrA_TetR_C"/>
</dbReference>
<organism evidence="7 8">
    <name type="scientific">Mycobacterium ahvazicum</name>
    <dbReference type="NCBI Taxonomy" id="1964395"/>
    <lineage>
        <taxon>Bacteria</taxon>
        <taxon>Bacillati</taxon>
        <taxon>Actinomycetota</taxon>
        <taxon>Actinomycetes</taxon>
        <taxon>Mycobacteriales</taxon>
        <taxon>Mycobacteriaceae</taxon>
        <taxon>Mycobacterium</taxon>
        <taxon>Mycobacterium simiae complex</taxon>
    </lineage>
</organism>
<sequence>MRSRPERAGAVTSGAEHDRSVTPKAAGQTRNHLNQALDLNRSKRLTGPMTAAGRAVRTERASSTQEAILVAAERLYAEHGMFAVSNRQVSEAAGQGNNAAVGYHFGTKADLVRAIEEKHRGPVEELREQMVVDLRASGDSGELRAWVACLVRPLTDHLEDLGNPTWYARFAAQAMTDPAYYNIVVKGALSSPSLVEVVDGVNRCLPNLPADVHFERNVMARNLLMHTCADRERALAAGAPMAQPSWRAAAFGLIDAIVGLWLAPVTPYE</sequence>
<dbReference type="InterPro" id="IPR009057">
    <property type="entry name" value="Homeodomain-like_sf"/>
</dbReference>
<feature type="domain" description="HTH tetR-type" evidence="5">
    <location>
        <begin position="68"/>
        <end position="115"/>
    </location>
</feature>
<dbReference type="PANTHER" id="PTHR30055">
    <property type="entry name" value="HTH-TYPE TRANSCRIPTIONAL REGULATOR RUTR"/>
    <property type="match status" value="1"/>
</dbReference>
<gene>
    <name evidence="7" type="ORF">MAAFP003_4718</name>
</gene>
<dbReference type="Gene3D" id="1.10.357.10">
    <property type="entry name" value="Tetracycline Repressor, domain 2"/>
    <property type="match status" value="1"/>
</dbReference>
<feature type="region of interest" description="Disordered" evidence="4">
    <location>
        <begin position="1"/>
        <end position="29"/>
    </location>
</feature>
<dbReference type="GO" id="GO:0003700">
    <property type="term" value="F:DNA-binding transcription factor activity"/>
    <property type="evidence" value="ECO:0007669"/>
    <property type="project" value="TreeGrafter"/>
</dbReference>
<feature type="domain" description="PsrA tetracyclin repressor-like C-terminal" evidence="6">
    <location>
        <begin position="149"/>
        <end position="257"/>
    </location>
</feature>
<evidence type="ECO:0000256" key="2">
    <source>
        <dbReference type="ARBA" id="ARBA00023125"/>
    </source>
</evidence>
<evidence type="ECO:0000256" key="4">
    <source>
        <dbReference type="SAM" id="MobiDB-lite"/>
    </source>
</evidence>
<comment type="caution">
    <text evidence="7">The sequence shown here is derived from an EMBL/GenBank/DDBJ whole genome shotgun (WGS) entry which is preliminary data.</text>
</comment>
<dbReference type="Proteomes" id="UP000236318">
    <property type="component" value="Unassembled WGS sequence"/>
</dbReference>
<dbReference type="GO" id="GO:0000976">
    <property type="term" value="F:transcription cis-regulatory region binding"/>
    <property type="evidence" value="ECO:0007669"/>
    <property type="project" value="TreeGrafter"/>
</dbReference>
<dbReference type="InterPro" id="IPR050109">
    <property type="entry name" value="HTH-type_TetR-like_transc_reg"/>
</dbReference>
<keyword evidence="3" id="KW-0804">Transcription</keyword>
<accession>A0A2K4YGV6</accession>
<evidence type="ECO:0000313" key="8">
    <source>
        <dbReference type="Proteomes" id="UP000236318"/>
    </source>
</evidence>
<keyword evidence="1" id="KW-0805">Transcription regulation</keyword>
<dbReference type="AlphaFoldDB" id="A0A2K4YGV6"/>
<reference evidence="7" key="1">
    <citation type="submission" date="2018-01" db="EMBL/GenBank/DDBJ databases">
        <authorList>
            <consortium name="Urmite Genomes"/>
        </authorList>
    </citation>
    <scope>NUCLEOTIDE SEQUENCE [LARGE SCALE GENOMIC DNA]</scope>
    <source>
        <strain evidence="7">AFP003</strain>
    </source>
</reference>
<dbReference type="SUPFAM" id="SSF46689">
    <property type="entry name" value="Homeodomain-like"/>
    <property type="match status" value="1"/>
</dbReference>
<keyword evidence="2" id="KW-0238">DNA-binding</keyword>
<proteinExistence type="predicted"/>
<dbReference type="Pfam" id="PF00440">
    <property type="entry name" value="TetR_N"/>
    <property type="match status" value="1"/>
</dbReference>
<name>A0A2K4YGV6_9MYCO</name>
<dbReference type="EMBL" id="FXEG02000005">
    <property type="protein sequence ID" value="SOX56022.1"/>
    <property type="molecule type" value="Genomic_DNA"/>
</dbReference>
<dbReference type="InterPro" id="IPR001647">
    <property type="entry name" value="HTH_TetR"/>
</dbReference>
<keyword evidence="8" id="KW-1185">Reference proteome</keyword>